<evidence type="ECO:0000256" key="2">
    <source>
        <dbReference type="SAM" id="Phobius"/>
    </source>
</evidence>
<feature type="compositionally biased region" description="Basic and acidic residues" evidence="1">
    <location>
        <begin position="79"/>
        <end position="105"/>
    </location>
</feature>
<dbReference type="EMBL" id="SBHX01000035">
    <property type="protein sequence ID" value="RWX30683.1"/>
    <property type="molecule type" value="Genomic_DNA"/>
</dbReference>
<dbReference type="Proteomes" id="UP000283817">
    <property type="component" value="Unassembled WGS sequence"/>
</dbReference>
<protein>
    <submittedName>
        <fullName evidence="3">DUF930 domain-containing protein</fullName>
    </submittedName>
</protein>
<feature type="compositionally biased region" description="Basic and acidic residues" evidence="1">
    <location>
        <begin position="24"/>
        <end position="33"/>
    </location>
</feature>
<feature type="region of interest" description="Disordered" evidence="1">
    <location>
        <begin position="62"/>
        <end position="237"/>
    </location>
</feature>
<feature type="region of interest" description="Disordered" evidence="1">
    <location>
        <begin position="1"/>
        <end position="33"/>
    </location>
</feature>
<proteinExistence type="predicted"/>
<keyword evidence="2" id="KW-0472">Membrane</keyword>
<name>A0A444I0X7_RHILE</name>
<feature type="transmembrane region" description="Helical" evidence="2">
    <location>
        <begin position="38"/>
        <end position="58"/>
    </location>
</feature>
<dbReference type="Pfam" id="PF06059">
    <property type="entry name" value="DUF930"/>
    <property type="match status" value="1"/>
</dbReference>
<keyword evidence="2" id="KW-1133">Transmembrane helix</keyword>
<feature type="compositionally biased region" description="Pro residues" evidence="1">
    <location>
        <begin position="106"/>
        <end position="117"/>
    </location>
</feature>
<evidence type="ECO:0000313" key="4">
    <source>
        <dbReference type="Proteomes" id="UP000283817"/>
    </source>
</evidence>
<accession>A0A444I0X7</accession>
<gene>
    <name evidence="3" type="ORF">EHI47_14640</name>
</gene>
<comment type="caution">
    <text evidence="3">The sequence shown here is derived from an EMBL/GenBank/DDBJ whole genome shotgun (WGS) entry which is preliminary data.</text>
</comment>
<dbReference type="InterPro" id="IPR009273">
    <property type="entry name" value="DUF930"/>
</dbReference>
<feature type="compositionally biased region" description="Polar residues" evidence="1">
    <location>
        <begin position="220"/>
        <end position="234"/>
    </location>
</feature>
<feature type="compositionally biased region" description="Basic and acidic residues" evidence="1">
    <location>
        <begin position="178"/>
        <end position="198"/>
    </location>
</feature>
<keyword evidence="2" id="KW-0812">Transmembrane</keyword>
<evidence type="ECO:0000256" key="1">
    <source>
        <dbReference type="SAM" id="MobiDB-lite"/>
    </source>
</evidence>
<feature type="compositionally biased region" description="Basic and acidic residues" evidence="1">
    <location>
        <begin position="62"/>
        <end position="72"/>
    </location>
</feature>
<dbReference type="AlphaFoldDB" id="A0A444I0X7"/>
<dbReference type="RefSeq" id="WP_128410841.1">
    <property type="nucleotide sequence ID" value="NZ_SBHX01000035.1"/>
</dbReference>
<reference evidence="3 4" key="1">
    <citation type="submission" date="2019-01" db="EMBL/GenBank/DDBJ databases">
        <title>RHIZO-ID as a novel technology for direct rhizobia identification.</title>
        <authorList>
            <person name="De Meyer S.E."/>
        </authorList>
    </citation>
    <scope>NUCLEOTIDE SEQUENCE [LARGE SCALE GENOMIC DNA]</scope>
    <source>
        <strain evidence="3 4">WSM448</strain>
    </source>
</reference>
<evidence type="ECO:0000313" key="3">
    <source>
        <dbReference type="EMBL" id="RWX30683.1"/>
    </source>
</evidence>
<sequence>MWLDAAGFRGHIAAVTEEDVEPAETQHETGKQRPEIRWGIVASVVAHIPIIALLIFGLPKIEPKPPEDESVKVELVPPPEEKKPEPKPEEKPPEPKPPEEAKKELPPPPPPPPPPASKTPEQAKPRPMPTLSPVIEFGDRNSGPEKSLAGNSPQGEAKPATTPPQHDAEPEQMPTKAAAEKPKTEEPPSKPVPDDVKLPEVATTDVSPERNGPPTDVSGEANTTIEQAKPPEQQTAEKPKVIAKDDLPKAKTLFSRTEDGSLLAQTAVSGLPRKERVATLCATELQGQLVHGSPRYFPSALPSFGLRTGTILDVRDAAFGTLKGWYQVRFRCEVDEDATKVVSFAHEVGGLIPRSQYAKYEIRD</sequence>
<organism evidence="3 4">
    <name type="scientific">Rhizobium leguminosarum</name>
    <dbReference type="NCBI Taxonomy" id="384"/>
    <lineage>
        <taxon>Bacteria</taxon>
        <taxon>Pseudomonadati</taxon>
        <taxon>Pseudomonadota</taxon>
        <taxon>Alphaproteobacteria</taxon>
        <taxon>Hyphomicrobiales</taxon>
        <taxon>Rhizobiaceae</taxon>
        <taxon>Rhizobium/Agrobacterium group</taxon>
        <taxon>Rhizobium</taxon>
    </lineage>
</organism>